<dbReference type="Proteomes" id="UP000077037">
    <property type="component" value="Unassembled WGS sequence"/>
</dbReference>
<dbReference type="AlphaFoldDB" id="A0A157NV31"/>
<proteinExistence type="predicted"/>
<protein>
    <submittedName>
        <fullName evidence="1">Type III secretion protein, YscX family</fullName>
    </submittedName>
</protein>
<gene>
    <name evidence="1" type="ORF">SAMEA1982600_01980</name>
</gene>
<dbReference type="Pfam" id="PF09474">
    <property type="entry name" value="Type_III_YscX"/>
    <property type="match status" value="1"/>
</dbReference>
<evidence type="ECO:0000313" key="1">
    <source>
        <dbReference type="EMBL" id="SAI25145.1"/>
    </source>
</evidence>
<dbReference type="RefSeq" id="WP_066410992.1">
    <property type="nucleotide sequence ID" value="NZ_FKBS01000014.1"/>
</dbReference>
<accession>A0A157NV31</accession>
<organism evidence="1 2">
    <name type="scientific">Bordetella ansorpii</name>
    <dbReference type="NCBI Taxonomy" id="288768"/>
    <lineage>
        <taxon>Bacteria</taxon>
        <taxon>Pseudomonadati</taxon>
        <taxon>Pseudomonadota</taxon>
        <taxon>Betaproteobacteria</taxon>
        <taxon>Burkholderiales</taxon>
        <taxon>Alcaligenaceae</taxon>
        <taxon>Bordetella</taxon>
    </lineage>
</organism>
<dbReference type="InterPro" id="IPR012672">
    <property type="entry name" value="T3SS_YscX"/>
</dbReference>
<evidence type="ECO:0000313" key="2">
    <source>
        <dbReference type="Proteomes" id="UP000077037"/>
    </source>
</evidence>
<dbReference type="EMBL" id="FKBS01000014">
    <property type="protein sequence ID" value="SAI25145.1"/>
    <property type="molecule type" value="Genomic_DNA"/>
</dbReference>
<dbReference type="OrthoDB" id="8908641at2"/>
<name>A0A157NV31_9BORD</name>
<sequence>MSDLRISGLTFDRGIDDIVYAGKENGARQLPDRQDLPPSADGVKAQLSQLLETPNTDRFLDDVLKPLVGNRDLLIPARFSQALSDALQALSSAAEQAQQNGDDSSKALNRAVRLLKEETGLRELVAMYRSTLYQG</sequence>
<reference evidence="1 2" key="1">
    <citation type="submission" date="2016-03" db="EMBL/GenBank/DDBJ databases">
        <authorList>
            <consortium name="Pathogen Informatics"/>
        </authorList>
    </citation>
    <scope>NUCLEOTIDE SEQUENCE [LARGE SCALE GENOMIC DNA]</scope>
    <source>
        <strain evidence="1 2">NCTC13364</strain>
    </source>
</reference>